<proteinExistence type="predicted"/>
<feature type="compositionally biased region" description="Low complexity" evidence="1">
    <location>
        <begin position="298"/>
        <end position="311"/>
    </location>
</feature>
<dbReference type="EMBL" id="JARJLG010000237">
    <property type="protein sequence ID" value="KAJ7724570.1"/>
    <property type="molecule type" value="Genomic_DNA"/>
</dbReference>
<feature type="region of interest" description="Disordered" evidence="1">
    <location>
        <begin position="260"/>
        <end position="368"/>
    </location>
</feature>
<feature type="compositionally biased region" description="Gly residues" evidence="1">
    <location>
        <begin position="331"/>
        <end position="340"/>
    </location>
</feature>
<protein>
    <submittedName>
        <fullName evidence="2">Uncharacterized protein</fullName>
    </submittedName>
</protein>
<evidence type="ECO:0000313" key="2">
    <source>
        <dbReference type="EMBL" id="KAJ7724570.1"/>
    </source>
</evidence>
<feature type="compositionally biased region" description="Basic and acidic residues" evidence="1">
    <location>
        <begin position="192"/>
        <end position="209"/>
    </location>
</feature>
<keyword evidence="3" id="KW-1185">Reference proteome</keyword>
<name>A0AAD7MML9_9AGAR</name>
<evidence type="ECO:0000256" key="1">
    <source>
        <dbReference type="SAM" id="MobiDB-lite"/>
    </source>
</evidence>
<evidence type="ECO:0000313" key="3">
    <source>
        <dbReference type="Proteomes" id="UP001215280"/>
    </source>
</evidence>
<reference evidence="2" key="1">
    <citation type="submission" date="2023-03" db="EMBL/GenBank/DDBJ databases">
        <title>Massive genome expansion in bonnet fungi (Mycena s.s.) driven by repeated elements and novel gene families across ecological guilds.</title>
        <authorList>
            <consortium name="Lawrence Berkeley National Laboratory"/>
            <person name="Harder C.B."/>
            <person name="Miyauchi S."/>
            <person name="Viragh M."/>
            <person name="Kuo A."/>
            <person name="Thoen E."/>
            <person name="Andreopoulos B."/>
            <person name="Lu D."/>
            <person name="Skrede I."/>
            <person name="Drula E."/>
            <person name="Henrissat B."/>
            <person name="Morin E."/>
            <person name="Kohler A."/>
            <person name="Barry K."/>
            <person name="LaButti K."/>
            <person name="Morin E."/>
            <person name="Salamov A."/>
            <person name="Lipzen A."/>
            <person name="Mereny Z."/>
            <person name="Hegedus B."/>
            <person name="Baldrian P."/>
            <person name="Stursova M."/>
            <person name="Weitz H."/>
            <person name="Taylor A."/>
            <person name="Grigoriev I.V."/>
            <person name="Nagy L.G."/>
            <person name="Martin F."/>
            <person name="Kauserud H."/>
        </authorList>
    </citation>
    <scope>NUCLEOTIDE SEQUENCE</scope>
    <source>
        <strain evidence="2">CBHHK188m</strain>
    </source>
</reference>
<dbReference type="Proteomes" id="UP001215280">
    <property type="component" value="Unassembled WGS sequence"/>
</dbReference>
<comment type="caution">
    <text evidence="2">The sequence shown here is derived from an EMBL/GenBank/DDBJ whole genome shotgun (WGS) entry which is preliminary data.</text>
</comment>
<sequence length="381" mass="40065">MSYCRFVKVPRIVAEEDTTTVSVVTISDRLIGDGRCRRHWCSRIASKSGVSIALLLVPCDARRLTPLSVPVNVEVEYHSVSCGTDVPDVGLSPPLGSVGGGSPAAVFFRDCQSCRSTSTIDDFDPPEQDRTSHEHTEAEILPIPPVNLLPELASQGVTNFEDQGINWDANGQRFEARSAPSKGRLVGTFKGTRKEKEPACDARKEENKRGGTAWMPANGTRGGEAGEECVVHPERQADIGKGDTALAAWKCCGVRVSRETPLRSPAAPVPQVSASLNVGRDPPAADNSGDFSEDDNSSSDSNSMNESGDSGTEQGLSGITAERATRLGQGTAAGAGGVPGDDGDYSSSPEGKPVTSVRGGVVTDASKGTRDIVVPVEKISM</sequence>
<gene>
    <name evidence="2" type="ORF">DFH07DRAFT_783246</name>
</gene>
<organism evidence="2 3">
    <name type="scientific">Mycena maculata</name>
    <dbReference type="NCBI Taxonomy" id="230809"/>
    <lineage>
        <taxon>Eukaryota</taxon>
        <taxon>Fungi</taxon>
        <taxon>Dikarya</taxon>
        <taxon>Basidiomycota</taxon>
        <taxon>Agaricomycotina</taxon>
        <taxon>Agaricomycetes</taxon>
        <taxon>Agaricomycetidae</taxon>
        <taxon>Agaricales</taxon>
        <taxon>Marasmiineae</taxon>
        <taxon>Mycenaceae</taxon>
        <taxon>Mycena</taxon>
    </lineage>
</organism>
<dbReference type="AlphaFoldDB" id="A0AAD7MML9"/>
<accession>A0AAD7MML9</accession>
<feature type="region of interest" description="Disordered" evidence="1">
    <location>
        <begin position="191"/>
        <end position="225"/>
    </location>
</feature>